<protein>
    <submittedName>
        <fullName evidence="3">Uncharacterized protein</fullName>
    </submittedName>
</protein>
<dbReference type="InterPro" id="IPR036850">
    <property type="entry name" value="NDK-like_dom_sf"/>
</dbReference>
<proteinExistence type="predicted"/>
<dbReference type="EMBL" id="GGEC01042777">
    <property type="protein sequence ID" value="MBX23261.1"/>
    <property type="molecule type" value="Transcribed_RNA"/>
</dbReference>
<evidence type="ECO:0000256" key="2">
    <source>
        <dbReference type="ARBA" id="ARBA00000937"/>
    </source>
</evidence>
<comment type="catalytic activity">
    <reaction evidence="2">
        <text>a ribonucleoside 5'-diphosphate + ATP = a ribonucleoside 5'-triphosphate + ADP</text>
        <dbReference type="Rhea" id="RHEA:18113"/>
        <dbReference type="ChEBI" id="CHEBI:30616"/>
        <dbReference type="ChEBI" id="CHEBI:57930"/>
        <dbReference type="ChEBI" id="CHEBI:61557"/>
        <dbReference type="ChEBI" id="CHEBI:456216"/>
        <dbReference type="EC" id="2.7.4.6"/>
    </reaction>
</comment>
<reference evidence="3" key="1">
    <citation type="submission" date="2018-02" db="EMBL/GenBank/DDBJ databases">
        <title>Rhizophora mucronata_Transcriptome.</title>
        <authorList>
            <person name="Meera S.P."/>
            <person name="Sreeshan A."/>
            <person name="Augustine A."/>
        </authorList>
    </citation>
    <scope>NUCLEOTIDE SEQUENCE</scope>
    <source>
        <tissue evidence="3">Leaf</tissue>
    </source>
</reference>
<dbReference type="AlphaFoldDB" id="A0A2P2LZ59"/>
<evidence type="ECO:0000313" key="3">
    <source>
        <dbReference type="EMBL" id="MBX23261.1"/>
    </source>
</evidence>
<organism evidence="3">
    <name type="scientific">Rhizophora mucronata</name>
    <name type="common">Asiatic mangrove</name>
    <dbReference type="NCBI Taxonomy" id="61149"/>
    <lineage>
        <taxon>Eukaryota</taxon>
        <taxon>Viridiplantae</taxon>
        <taxon>Streptophyta</taxon>
        <taxon>Embryophyta</taxon>
        <taxon>Tracheophyta</taxon>
        <taxon>Spermatophyta</taxon>
        <taxon>Magnoliopsida</taxon>
        <taxon>eudicotyledons</taxon>
        <taxon>Gunneridae</taxon>
        <taxon>Pentapetalae</taxon>
        <taxon>rosids</taxon>
        <taxon>fabids</taxon>
        <taxon>Malpighiales</taxon>
        <taxon>Rhizophoraceae</taxon>
        <taxon>Rhizophora</taxon>
    </lineage>
</organism>
<accession>A0A2P2LZ59</accession>
<name>A0A2P2LZ59_RHIMU</name>
<evidence type="ECO:0000256" key="1">
    <source>
        <dbReference type="ARBA" id="ARBA00000082"/>
    </source>
</evidence>
<sequence>MEQTFIMIKPDGVQRNLVCFFKYPFKSSRRLGFNFLVS</sequence>
<dbReference type="SUPFAM" id="SSF54919">
    <property type="entry name" value="Nucleoside diphosphate kinase, NDK"/>
    <property type="match status" value="1"/>
</dbReference>
<comment type="catalytic activity">
    <reaction evidence="1">
        <text>a 2'-deoxyribonucleoside 5'-diphosphate + ATP = a 2'-deoxyribonucleoside 5'-triphosphate + ADP</text>
        <dbReference type="Rhea" id="RHEA:44640"/>
        <dbReference type="ChEBI" id="CHEBI:30616"/>
        <dbReference type="ChEBI" id="CHEBI:61560"/>
        <dbReference type="ChEBI" id="CHEBI:73316"/>
        <dbReference type="ChEBI" id="CHEBI:456216"/>
        <dbReference type="EC" id="2.7.4.6"/>
    </reaction>
</comment>
<dbReference type="GO" id="GO:0004550">
    <property type="term" value="F:nucleoside diphosphate kinase activity"/>
    <property type="evidence" value="ECO:0007669"/>
    <property type="project" value="UniProtKB-EC"/>
</dbReference>